<evidence type="ECO:0000256" key="7">
    <source>
        <dbReference type="ARBA" id="ARBA00044633"/>
    </source>
</evidence>
<dbReference type="GO" id="GO:0008652">
    <property type="term" value="P:amino acid biosynthetic process"/>
    <property type="evidence" value="ECO:0007669"/>
    <property type="project" value="UniProtKB-KW"/>
</dbReference>
<dbReference type="PANTHER" id="PTHR21090:SF5">
    <property type="entry name" value="PENTAFUNCTIONAL AROM POLYPEPTIDE"/>
    <property type="match status" value="1"/>
</dbReference>
<dbReference type="PROSITE" id="PS00104">
    <property type="entry name" value="EPSP_SYNTHASE_1"/>
    <property type="match status" value="1"/>
</dbReference>
<dbReference type="SUPFAM" id="SSF55205">
    <property type="entry name" value="EPT/RTPC-like"/>
    <property type="match status" value="1"/>
</dbReference>
<evidence type="ECO:0000256" key="2">
    <source>
        <dbReference type="ARBA" id="ARBA00009948"/>
    </source>
</evidence>
<evidence type="ECO:0000256" key="6">
    <source>
        <dbReference type="ARBA" id="ARBA00023141"/>
    </source>
</evidence>
<keyword evidence="6" id="KW-0057">Aromatic amino acid biosynthesis</keyword>
<feature type="domain" description="Enolpyruvate transferase" evidence="8">
    <location>
        <begin position="7"/>
        <end position="412"/>
    </location>
</feature>
<dbReference type="PANTHER" id="PTHR21090">
    <property type="entry name" value="AROM/DEHYDROQUINATE SYNTHASE"/>
    <property type="match status" value="1"/>
</dbReference>
<dbReference type="PIRSF" id="PIRSF000505">
    <property type="entry name" value="EPSPS"/>
    <property type="match status" value="1"/>
</dbReference>
<dbReference type="InterPro" id="IPR013792">
    <property type="entry name" value="RNA3'P_cycl/enolpyr_Trfase_a/b"/>
</dbReference>
<dbReference type="InterPro" id="IPR006264">
    <property type="entry name" value="EPSP_synthase"/>
</dbReference>
<dbReference type="CDD" id="cd01556">
    <property type="entry name" value="EPSP_synthase"/>
    <property type="match status" value="1"/>
</dbReference>
<dbReference type="NCBIfam" id="TIGR01356">
    <property type="entry name" value="aroA"/>
    <property type="match status" value="1"/>
</dbReference>
<keyword evidence="5 9" id="KW-0808">Transferase</keyword>
<evidence type="ECO:0000256" key="3">
    <source>
        <dbReference type="ARBA" id="ARBA00012450"/>
    </source>
</evidence>
<comment type="catalytic activity">
    <reaction evidence="7">
        <text>3-phosphoshikimate + phosphoenolpyruvate = 5-O-(1-carboxyvinyl)-3-phosphoshikimate + phosphate</text>
        <dbReference type="Rhea" id="RHEA:21256"/>
        <dbReference type="ChEBI" id="CHEBI:43474"/>
        <dbReference type="ChEBI" id="CHEBI:57701"/>
        <dbReference type="ChEBI" id="CHEBI:58702"/>
        <dbReference type="ChEBI" id="CHEBI:145989"/>
        <dbReference type="EC" id="2.5.1.19"/>
    </reaction>
    <physiologicalReaction direction="left-to-right" evidence="7">
        <dbReference type="Rhea" id="RHEA:21257"/>
    </physiologicalReaction>
</comment>
<protein>
    <recommendedName>
        <fullName evidence="3">3-phosphoshikimate 1-carboxyvinyltransferase</fullName>
        <ecNumber evidence="3">2.5.1.19</ecNumber>
    </recommendedName>
</protein>
<sequence length="422" mass="44012">MKLIVSRSQISGRVHAPPSKSHTHRAFLLAALAKGESVVFSPLLGEDTLATLAAVKALGAHVCEEEGGITIRGGDLHAPLPKGTVINCKNSGTSIRMLAGLASRLEGPTTFTGDSSLCSRPMKPLLDALSELKAGVTSENGCAPFTITGPVKGGDVHIRGDVSSQFISALLISAPLGKSDTRIHLTTPLTSKPYVDMTISAMKKHGVSVETIDDGYLVRFGQVYSPVDVQVGGDYSSAAFLFAAAALAGEITVSGLDPADPQGDKVVISILETFGAAVVREGENVTIKKADLKAADIDLADAPDLFPIIAVLASQAKGTSRLYGAAHLRFKESDRIMSTVLFLRSMGADISETEDGCIVTGPSRLSGANVTTFGDHRIMMASAVAGLIANGETTIDDPGCCAVSYPGFVKDMQKLGADMREE</sequence>
<gene>
    <name evidence="9" type="primary">aroA_6</name>
    <name evidence="9" type="ORF">SDC9_17452</name>
</gene>
<dbReference type="EC" id="2.5.1.19" evidence="3"/>
<dbReference type="HAMAP" id="MF_00210">
    <property type="entry name" value="EPSP_synth"/>
    <property type="match status" value="1"/>
</dbReference>
<keyword evidence="4" id="KW-0028">Amino-acid biosynthesis</keyword>
<dbReference type="Gene3D" id="3.65.10.10">
    <property type="entry name" value="Enolpyruvate transferase domain"/>
    <property type="match status" value="2"/>
</dbReference>
<dbReference type="UniPathway" id="UPA00053">
    <property type="reaction ID" value="UER00089"/>
</dbReference>
<name>A0A644TXH0_9ZZZZ</name>
<comment type="similarity">
    <text evidence="2">Belongs to the EPSP synthase family.</text>
</comment>
<dbReference type="AlphaFoldDB" id="A0A644TXH0"/>
<dbReference type="PROSITE" id="PS00885">
    <property type="entry name" value="EPSP_SYNTHASE_2"/>
    <property type="match status" value="1"/>
</dbReference>
<evidence type="ECO:0000256" key="1">
    <source>
        <dbReference type="ARBA" id="ARBA00004811"/>
    </source>
</evidence>
<reference evidence="9" key="1">
    <citation type="submission" date="2019-08" db="EMBL/GenBank/DDBJ databases">
        <authorList>
            <person name="Kucharzyk K."/>
            <person name="Murdoch R.W."/>
            <person name="Higgins S."/>
            <person name="Loffler F."/>
        </authorList>
    </citation>
    <scope>NUCLEOTIDE SEQUENCE</scope>
</reference>
<dbReference type="GO" id="GO:0009423">
    <property type="term" value="P:chorismate biosynthetic process"/>
    <property type="evidence" value="ECO:0007669"/>
    <property type="project" value="UniProtKB-UniPathway"/>
</dbReference>
<dbReference type="InterPro" id="IPR023193">
    <property type="entry name" value="EPSP_synthase_CS"/>
</dbReference>
<evidence type="ECO:0000313" key="9">
    <source>
        <dbReference type="EMBL" id="MPL71674.1"/>
    </source>
</evidence>
<dbReference type="InterPro" id="IPR001986">
    <property type="entry name" value="Enolpyruvate_Tfrase_dom"/>
</dbReference>
<dbReference type="GO" id="GO:0003866">
    <property type="term" value="F:3-phosphoshikimate 1-carboxyvinyltransferase activity"/>
    <property type="evidence" value="ECO:0007669"/>
    <property type="project" value="UniProtKB-EC"/>
</dbReference>
<dbReference type="GO" id="GO:0009073">
    <property type="term" value="P:aromatic amino acid family biosynthetic process"/>
    <property type="evidence" value="ECO:0007669"/>
    <property type="project" value="UniProtKB-KW"/>
</dbReference>
<comment type="caution">
    <text evidence="9">The sequence shown here is derived from an EMBL/GenBank/DDBJ whole genome shotgun (WGS) entry which is preliminary data.</text>
</comment>
<accession>A0A644TXH0</accession>
<evidence type="ECO:0000256" key="4">
    <source>
        <dbReference type="ARBA" id="ARBA00022605"/>
    </source>
</evidence>
<comment type="pathway">
    <text evidence="1">Metabolic intermediate biosynthesis; chorismate biosynthesis; chorismate from D-erythrose 4-phosphate and phosphoenolpyruvate: step 6/7.</text>
</comment>
<dbReference type="InterPro" id="IPR036968">
    <property type="entry name" value="Enolpyruvate_Tfrase_sf"/>
</dbReference>
<organism evidence="9">
    <name type="scientific">bioreactor metagenome</name>
    <dbReference type="NCBI Taxonomy" id="1076179"/>
    <lineage>
        <taxon>unclassified sequences</taxon>
        <taxon>metagenomes</taxon>
        <taxon>ecological metagenomes</taxon>
    </lineage>
</organism>
<dbReference type="Pfam" id="PF00275">
    <property type="entry name" value="EPSP_synthase"/>
    <property type="match status" value="1"/>
</dbReference>
<dbReference type="EMBL" id="VSSQ01000060">
    <property type="protein sequence ID" value="MPL71674.1"/>
    <property type="molecule type" value="Genomic_DNA"/>
</dbReference>
<proteinExistence type="inferred from homology"/>
<evidence type="ECO:0000259" key="8">
    <source>
        <dbReference type="Pfam" id="PF00275"/>
    </source>
</evidence>
<evidence type="ECO:0000256" key="5">
    <source>
        <dbReference type="ARBA" id="ARBA00022679"/>
    </source>
</evidence>